<accession>D8Q8N1</accession>
<dbReference type="InterPro" id="IPR001810">
    <property type="entry name" value="F-box_dom"/>
</dbReference>
<dbReference type="VEuPathDB" id="FungiDB:SCHCODRAFT_01098144"/>
<keyword evidence="4" id="KW-1185">Reference proteome</keyword>
<dbReference type="AlphaFoldDB" id="D8Q8N1"/>
<dbReference type="Gene3D" id="1.20.1280.50">
    <property type="match status" value="1"/>
</dbReference>
<feature type="domain" description="F-box" evidence="2">
    <location>
        <begin position="79"/>
        <end position="133"/>
    </location>
</feature>
<dbReference type="OrthoDB" id="2996832at2759"/>
<evidence type="ECO:0000259" key="2">
    <source>
        <dbReference type="Pfam" id="PF12937"/>
    </source>
</evidence>
<dbReference type="GeneID" id="9591418"/>
<name>D8Q8N1_SCHCM</name>
<feature type="non-terminal residue" evidence="3">
    <location>
        <position position="528"/>
    </location>
</feature>
<evidence type="ECO:0000313" key="4">
    <source>
        <dbReference type="Proteomes" id="UP000007431"/>
    </source>
</evidence>
<feature type="region of interest" description="Disordered" evidence="1">
    <location>
        <begin position="57"/>
        <end position="79"/>
    </location>
</feature>
<dbReference type="HOGENOM" id="CLU_515966_0_0_1"/>
<dbReference type="Pfam" id="PF12937">
    <property type="entry name" value="F-box-like"/>
    <property type="match status" value="1"/>
</dbReference>
<dbReference type="SUPFAM" id="SSF81383">
    <property type="entry name" value="F-box domain"/>
    <property type="match status" value="1"/>
</dbReference>
<dbReference type="KEGG" id="scm:SCHCO_01098144"/>
<dbReference type="OMA" id="HMHYLES"/>
<protein>
    <recommendedName>
        <fullName evidence="2">F-box domain-containing protein</fullName>
    </recommendedName>
</protein>
<dbReference type="InParanoid" id="D8Q8N1"/>
<evidence type="ECO:0000256" key="1">
    <source>
        <dbReference type="SAM" id="MobiDB-lite"/>
    </source>
</evidence>
<dbReference type="Proteomes" id="UP000007431">
    <property type="component" value="Unassembled WGS sequence"/>
</dbReference>
<dbReference type="RefSeq" id="XP_003030405.1">
    <property type="nucleotide sequence ID" value="XM_003030359.1"/>
</dbReference>
<gene>
    <name evidence="3" type="ORF">SCHCODRAFT_110319</name>
</gene>
<evidence type="ECO:0000313" key="3">
    <source>
        <dbReference type="EMBL" id="EFI95502.1"/>
    </source>
</evidence>
<proteinExistence type="predicted"/>
<reference evidence="3 4" key="1">
    <citation type="journal article" date="2010" name="Nat. Biotechnol.">
        <title>Genome sequence of the model mushroom Schizophyllum commune.</title>
        <authorList>
            <person name="Ohm R.A."/>
            <person name="de Jong J.F."/>
            <person name="Lugones L.G."/>
            <person name="Aerts A."/>
            <person name="Kothe E."/>
            <person name="Stajich J.E."/>
            <person name="de Vries R.P."/>
            <person name="Record E."/>
            <person name="Levasseur A."/>
            <person name="Baker S.E."/>
            <person name="Bartholomew K.A."/>
            <person name="Coutinho P.M."/>
            <person name="Erdmann S."/>
            <person name="Fowler T.J."/>
            <person name="Gathman A.C."/>
            <person name="Lombard V."/>
            <person name="Henrissat B."/>
            <person name="Knabe N."/>
            <person name="Kuees U."/>
            <person name="Lilly W.W."/>
            <person name="Lindquist E."/>
            <person name="Lucas S."/>
            <person name="Magnuson J.K."/>
            <person name="Piumi F."/>
            <person name="Raudaskoski M."/>
            <person name="Salamov A."/>
            <person name="Schmutz J."/>
            <person name="Schwarze F.W.M.R."/>
            <person name="vanKuyk P.A."/>
            <person name="Horton J.S."/>
            <person name="Grigoriev I.V."/>
            <person name="Woesten H.A.B."/>
        </authorList>
    </citation>
    <scope>NUCLEOTIDE SEQUENCE [LARGE SCALE GENOMIC DNA]</scope>
    <source>
        <strain evidence="4">H4-8 / FGSC 9210</strain>
    </source>
</reference>
<dbReference type="InterPro" id="IPR036047">
    <property type="entry name" value="F-box-like_dom_sf"/>
</dbReference>
<organism evidence="4">
    <name type="scientific">Schizophyllum commune (strain H4-8 / FGSC 9210)</name>
    <name type="common">Split gill fungus</name>
    <dbReference type="NCBI Taxonomy" id="578458"/>
    <lineage>
        <taxon>Eukaryota</taxon>
        <taxon>Fungi</taxon>
        <taxon>Dikarya</taxon>
        <taxon>Basidiomycota</taxon>
        <taxon>Agaricomycotina</taxon>
        <taxon>Agaricomycetes</taxon>
        <taxon>Agaricomycetidae</taxon>
        <taxon>Agaricales</taxon>
        <taxon>Schizophyllaceae</taxon>
        <taxon>Schizophyllum</taxon>
    </lineage>
</organism>
<sequence length="528" mass="59323">MELPGMDPKLLNLRNGTPDIDLCKRLVKIDLYSMPESASTRVDPWHCAPDALDALADECEPTPKSDDDNEQENTPSSCIQSLPPELLRLIFSQFIGDRCLGLVHTDPIWTLLKVCRIWRGVAHELPTLWNRIDTYTPARATFASRNPSKSIDRMLEARLTLDAYLARSHDQPLDLRISLHPWDGWEHILKRLWAERHRWESVTFLGVGLKMLQDVMRDGDDAGFPMLQQFNWLVSSSNDITARLPFLPAPNLHRLTLAGEVRPSRLALPWSQITHYAGPGISCRNTLILSLMPNLEVCALQGNGMRHGTEDLEVHELPRLRVLGLAWHHPHTCLPFIVAPALEKVIVTAPEFTLPGSLFSFIQRSGGANVTTLSVYYDMSPVSTFNIIQACPNLRTLVLRQSPEFALLATLVEDSVMHLFSLLADARPALLSGLEVLKIAPAPVLSDEDEEEEIARAMHLAGHLASLEPRHLQNVELYVGDVKGTRYYLDEVYKDLAARANVTVHATAELRFSDDFEELSSGLMWKDQ</sequence>
<dbReference type="EMBL" id="GL377308">
    <property type="protein sequence ID" value="EFI95502.1"/>
    <property type="molecule type" value="Genomic_DNA"/>
</dbReference>